<evidence type="ECO:0000313" key="2">
    <source>
        <dbReference type="EMBL" id="KAH7422688.1"/>
    </source>
</evidence>
<feature type="region of interest" description="Disordered" evidence="1">
    <location>
        <begin position="173"/>
        <end position="192"/>
    </location>
</feature>
<comment type="caution">
    <text evidence="2">The sequence shown here is derived from an EMBL/GenBank/DDBJ whole genome shotgun (WGS) entry which is preliminary data.</text>
</comment>
<evidence type="ECO:0000313" key="3">
    <source>
        <dbReference type="Proteomes" id="UP000825935"/>
    </source>
</evidence>
<feature type="compositionally biased region" description="Polar residues" evidence="1">
    <location>
        <begin position="173"/>
        <end position="186"/>
    </location>
</feature>
<organism evidence="2 3">
    <name type="scientific">Ceratopteris richardii</name>
    <name type="common">Triangle waterfern</name>
    <dbReference type="NCBI Taxonomy" id="49495"/>
    <lineage>
        <taxon>Eukaryota</taxon>
        <taxon>Viridiplantae</taxon>
        <taxon>Streptophyta</taxon>
        <taxon>Embryophyta</taxon>
        <taxon>Tracheophyta</taxon>
        <taxon>Polypodiopsida</taxon>
        <taxon>Polypodiidae</taxon>
        <taxon>Polypodiales</taxon>
        <taxon>Pteridineae</taxon>
        <taxon>Pteridaceae</taxon>
        <taxon>Parkerioideae</taxon>
        <taxon>Ceratopteris</taxon>
    </lineage>
</organism>
<dbReference type="AlphaFoldDB" id="A0A8T2TJJ8"/>
<reference evidence="2" key="1">
    <citation type="submission" date="2021-08" db="EMBL/GenBank/DDBJ databases">
        <title>WGS assembly of Ceratopteris richardii.</title>
        <authorList>
            <person name="Marchant D.B."/>
            <person name="Chen G."/>
            <person name="Jenkins J."/>
            <person name="Shu S."/>
            <person name="Leebens-Mack J."/>
            <person name="Grimwood J."/>
            <person name="Schmutz J."/>
            <person name="Soltis P."/>
            <person name="Soltis D."/>
            <person name="Chen Z.-H."/>
        </authorList>
    </citation>
    <scope>NUCLEOTIDE SEQUENCE</scope>
    <source>
        <strain evidence="2">Whitten #5841</strain>
        <tissue evidence="2">Leaf</tissue>
    </source>
</reference>
<sequence length="531" mass="56648">MVSRAFFLAHPSLYAPAPHSTTQAHQSPSAPSSLPLASANASLRRCATLASSATPSSRTDTPRDRDASLDPVQRDVLHHALVDVAPLLLAPFSGHARLSQPAVFSPPLAYASPSADPEVFFLAQALASYSEAGPYKPPLQPPSAQRSAPSFLCLQLRHRDVSYDKDLPEALQSASDVHRVQTTPQSLPRPPLSCTHASSLTEVLSNVSFHPSSTCTSAQGIGFSMPKQQTSGQSMAPRVQYATMTESTPFPAHLNHCLAPSLENSRSPLGPHKPALPLSLSMALLAAPLHRFPLLPAGPPPRTASSSPVCNSTGRNPLPRLTILPQWPGDTASMASRIPFAALPASSPSVSTSPSPHFRSTATIRILGETSRLPAPISYSPVHTLEKKARFIPTCATPLDNYAMRTHTPPLTLPSMQRLALLCLFLTQFITPEAQALPPSYSSMFPSAPTRICLLVAGVTQPMPLPSPMPPLWLVHNSPLVEGPLESHGAPSIGLLFGSCTTLPLWKGPLKAMAHHPLAYTRSTRRICIPS</sequence>
<accession>A0A8T2TJJ8</accession>
<feature type="region of interest" description="Disordered" evidence="1">
    <location>
        <begin position="48"/>
        <end position="68"/>
    </location>
</feature>
<keyword evidence="3" id="KW-1185">Reference proteome</keyword>
<gene>
    <name evidence="2" type="ORF">KP509_12G020500</name>
</gene>
<feature type="compositionally biased region" description="Polar residues" evidence="1">
    <location>
        <begin position="303"/>
        <end position="315"/>
    </location>
</feature>
<name>A0A8T2TJJ8_CERRI</name>
<feature type="region of interest" description="Disordered" evidence="1">
    <location>
        <begin position="296"/>
        <end position="316"/>
    </location>
</feature>
<dbReference type="EMBL" id="CM035417">
    <property type="protein sequence ID" value="KAH7422688.1"/>
    <property type="molecule type" value="Genomic_DNA"/>
</dbReference>
<proteinExistence type="predicted"/>
<dbReference type="Proteomes" id="UP000825935">
    <property type="component" value="Chromosome 12"/>
</dbReference>
<feature type="compositionally biased region" description="Polar residues" evidence="1">
    <location>
        <begin position="49"/>
        <end position="59"/>
    </location>
</feature>
<evidence type="ECO:0000256" key="1">
    <source>
        <dbReference type="SAM" id="MobiDB-lite"/>
    </source>
</evidence>
<protein>
    <submittedName>
        <fullName evidence="2">Uncharacterized protein</fullName>
    </submittedName>
</protein>